<name>A0A5C3LX49_9AGAR</name>
<dbReference type="Gene3D" id="2.80.10.50">
    <property type="match status" value="1"/>
</dbReference>
<dbReference type="Pfam" id="PF00652">
    <property type="entry name" value="Ricin_B_lectin"/>
    <property type="match status" value="1"/>
</dbReference>
<evidence type="ECO:0000256" key="1">
    <source>
        <dbReference type="SAM" id="SignalP"/>
    </source>
</evidence>
<feature type="signal peptide" evidence="1">
    <location>
        <begin position="1"/>
        <end position="17"/>
    </location>
</feature>
<dbReference type="PROSITE" id="PS50231">
    <property type="entry name" value="RICIN_B_LECTIN"/>
    <property type="match status" value="1"/>
</dbReference>
<dbReference type="OrthoDB" id="6770063at2759"/>
<feature type="domain" description="Ricin B lectin" evidence="2">
    <location>
        <begin position="171"/>
        <end position="302"/>
    </location>
</feature>
<accession>A0A5C3LX49</accession>
<dbReference type="AlphaFoldDB" id="A0A5C3LX49"/>
<evidence type="ECO:0000313" key="4">
    <source>
        <dbReference type="Proteomes" id="UP000308652"/>
    </source>
</evidence>
<dbReference type="SUPFAM" id="SSF50370">
    <property type="entry name" value="Ricin B-like lectins"/>
    <property type="match status" value="1"/>
</dbReference>
<sequence>MMFLLQTFLLISPFVSARAPTQYVVHNLCPQPINLYIGGNYDSVLPTGGSVTRFMGPNAGFFYTNANGGAQGGGGMTRAGFALDEYYYYIVKDVNNFNTGMSIAPRNRPMHQNTCETARCDDFSCTTAYSQPPSNFPAATAMAPQPPLYACLFSNTTYDITFCPSGAFPIKPVEIHPRYIEDKCLDVRGGILANGTPVQLYDCNGTPAQKWILKRGSTAVQLAGTSFCLDAGSSPKSGVGLKIWKCYNNTPAQKWFYTDDNRLVVEGKGQCIDLANGDLRNGNQLQTWACATYNTNQVWTLP</sequence>
<dbReference type="SUPFAM" id="SSF49870">
    <property type="entry name" value="Osmotin, thaumatin-like protein"/>
    <property type="match status" value="1"/>
</dbReference>
<keyword evidence="1" id="KW-0732">Signal</keyword>
<organism evidence="3 4">
    <name type="scientific">Crucibulum laeve</name>
    <dbReference type="NCBI Taxonomy" id="68775"/>
    <lineage>
        <taxon>Eukaryota</taxon>
        <taxon>Fungi</taxon>
        <taxon>Dikarya</taxon>
        <taxon>Basidiomycota</taxon>
        <taxon>Agaricomycotina</taxon>
        <taxon>Agaricomycetes</taxon>
        <taxon>Agaricomycetidae</taxon>
        <taxon>Agaricales</taxon>
        <taxon>Agaricineae</taxon>
        <taxon>Nidulariaceae</taxon>
        <taxon>Crucibulum</taxon>
    </lineage>
</organism>
<gene>
    <name evidence="3" type="ORF">BDQ12DRAFT_736265</name>
</gene>
<dbReference type="CDD" id="cd00161">
    <property type="entry name" value="beta-trefoil_Ricin-like"/>
    <property type="match status" value="1"/>
</dbReference>
<protein>
    <submittedName>
        <fullName evidence="3">G-X-X-X-Q-X-W domain-containing protein</fullName>
    </submittedName>
</protein>
<dbReference type="EMBL" id="ML213608">
    <property type="protein sequence ID" value="TFK37402.1"/>
    <property type="molecule type" value="Genomic_DNA"/>
</dbReference>
<proteinExistence type="predicted"/>
<evidence type="ECO:0000313" key="3">
    <source>
        <dbReference type="EMBL" id="TFK37402.1"/>
    </source>
</evidence>
<dbReference type="Proteomes" id="UP000308652">
    <property type="component" value="Unassembled WGS sequence"/>
</dbReference>
<keyword evidence="4" id="KW-1185">Reference proteome</keyword>
<dbReference type="InterPro" id="IPR037176">
    <property type="entry name" value="Osmotin/thaumatin-like_sf"/>
</dbReference>
<dbReference type="InterPro" id="IPR000772">
    <property type="entry name" value="Ricin_B_lectin"/>
</dbReference>
<dbReference type="STRING" id="68775.A0A5C3LX49"/>
<dbReference type="SMART" id="SM00458">
    <property type="entry name" value="RICIN"/>
    <property type="match status" value="1"/>
</dbReference>
<reference evidence="3 4" key="1">
    <citation type="journal article" date="2019" name="Nat. Ecol. Evol.">
        <title>Megaphylogeny resolves global patterns of mushroom evolution.</title>
        <authorList>
            <person name="Varga T."/>
            <person name="Krizsan K."/>
            <person name="Foldi C."/>
            <person name="Dima B."/>
            <person name="Sanchez-Garcia M."/>
            <person name="Sanchez-Ramirez S."/>
            <person name="Szollosi G.J."/>
            <person name="Szarkandi J.G."/>
            <person name="Papp V."/>
            <person name="Albert L."/>
            <person name="Andreopoulos W."/>
            <person name="Angelini C."/>
            <person name="Antonin V."/>
            <person name="Barry K.W."/>
            <person name="Bougher N.L."/>
            <person name="Buchanan P."/>
            <person name="Buyck B."/>
            <person name="Bense V."/>
            <person name="Catcheside P."/>
            <person name="Chovatia M."/>
            <person name="Cooper J."/>
            <person name="Damon W."/>
            <person name="Desjardin D."/>
            <person name="Finy P."/>
            <person name="Geml J."/>
            <person name="Haridas S."/>
            <person name="Hughes K."/>
            <person name="Justo A."/>
            <person name="Karasinski D."/>
            <person name="Kautmanova I."/>
            <person name="Kiss B."/>
            <person name="Kocsube S."/>
            <person name="Kotiranta H."/>
            <person name="LaButti K.M."/>
            <person name="Lechner B.E."/>
            <person name="Liimatainen K."/>
            <person name="Lipzen A."/>
            <person name="Lukacs Z."/>
            <person name="Mihaltcheva S."/>
            <person name="Morgado L.N."/>
            <person name="Niskanen T."/>
            <person name="Noordeloos M.E."/>
            <person name="Ohm R.A."/>
            <person name="Ortiz-Santana B."/>
            <person name="Ovrebo C."/>
            <person name="Racz N."/>
            <person name="Riley R."/>
            <person name="Savchenko A."/>
            <person name="Shiryaev A."/>
            <person name="Soop K."/>
            <person name="Spirin V."/>
            <person name="Szebenyi C."/>
            <person name="Tomsovsky M."/>
            <person name="Tulloss R.E."/>
            <person name="Uehling J."/>
            <person name="Grigoriev I.V."/>
            <person name="Vagvolgyi C."/>
            <person name="Papp T."/>
            <person name="Martin F.M."/>
            <person name="Miettinen O."/>
            <person name="Hibbett D.S."/>
            <person name="Nagy L.G."/>
        </authorList>
    </citation>
    <scope>NUCLEOTIDE SEQUENCE [LARGE SCALE GENOMIC DNA]</scope>
    <source>
        <strain evidence="3 4">CBS 166.37</strain>
    </source>
</reference>
<evidence type="ECO:0000259" key="2">
    <source>
        <dbReference type="SMART" id="SM00458"/>
    </source>
</evidence>
<dbReference type="InterPro" id="IPR035992">
    <property type="entry name" value="Ricin_B-like_lectins"/>
</dbReference>
<feature type="chain" id="PRO_5023139864" evidence="1">
    <location>
        <begin position="18"/>
        <end position="302"/>
    </location>
</feature>